<reference evidence="10 11" key="1">
    <citation type="submission" date="2014-02" db="EMBL/GenBank/DDBJ databases">
        <title>Expanding our view of genomic diversity in Candidatus Accumulibacter clades.</title>
        <authorList>
            <person name="Skennerton C.T."/>
            <person name="Barr J.J."/>
            <person name="Slater F.R."/>
            <person name="Bond P.L."/>
            <person name="Tyson G.W."/>
        </authorList>
    </citation>
    <scope>NUCLEOTIDE SEQUENCE [LARGE SCALE GENOMIC DNA]</scope>
    <source>
        <strain evidence="11">BA-92</strain>
    </source>
</reference>
<dbReference type="PIRSF" id="PIRSF001369">
    <property type="entry name" value="Citrate_synth"/>
    <property type="match status" value="1"/>
</dbReference>
<comment type="similarity">
    <text evidence="3 8">Belongs to the citrate synthase family.</text>
</comment>
<comment type="pathway">
    <text evidence="1">Carbohydrate metabolism; tricarboxylic acid cycle; isocitrate from oxaloacetate: step 1/2.</text>
</comment>
<accession>A0A011PL32</accession>
<dbReference type="GO" id="GO:0005737">
    <property type="term" value="C:cytoplasm"/>
    <property type="evidence" value="ECO:0007669"/>
    <property type="project" value="InterPro"/>
</dbReference>
<evidence type="ECO:0000256" key="4">
    <source>
        <dbReference type="ARBA" id="ARBA00022532"/>
    </source>
</evidence>
<evidence type="ECO:0000256" key="9">
    <source>
        <dbReference type="PIRSR" id="PIRSR001369-1"/>
    </source>
</evidence>
<evidence type="ECO:0000313" key="10">
    <source>
        <dbReference type="EMBL" id="EXI77515.1"/>
    </source>
</evidence>
<evidence type="ECO:0000256" key="5">
    <source>
        <dbReference type="ARBA" id="ARBA00022679"/>
    </source>
</evidence>
<keyword evidence="5 8" id="KW-0808">Transferase</keyword>
<evidence type="ECO:0000256" key="2">
    <source>
        <dbReference type="ARBA" id="ARBA00005026"/>
    </source>
</evidence>
<dbReference type="NCBIfam" id="NF009006">
    <property type="entry name" value="PRK12351.1"/>
    <property type="match status" value="1"/>
</dbReference>
<dbReference type="EMBL" id="JEMX01000097">
    <property type="protein sequence ID" value="EXI77515.1"/>
    <property type="molecule type" value="Genomic_DNA"/>
</dbReference>
<dbReference type="GO" id="GO:0050440">
    <property type="term" value="F:2-methylcitrate synthase activity"/>
    <property type="evidence" value="ECO:0007669"/>
    <property type="project" value="UniProtKB-EC"/>
</dbReference>
<dbReference type="STRING" id="1454003.AW10_03704"/>
<dbReference type="InterPro" id="IPR011278">
    <property type="entry name" value="2-MeCitrate/Citrate_synth_II"/>
</dbReference>
<keyword evidence="4" id="KW-0816">Tricarboxylic acid cycle</keyword>
<evidence type="ECO:0000313" key="11">
    <source>
        <dbReference type="Proteomes" id="UP000021816"/>
    </source>
</evidence>
<evidence type="ECO:0000256" key="1">
    <source>
        <dbReference type="ARBA" id="ARBA00004751"/>
    </source>
</evidence>
<dbReference type="InterPro" id="IPR016142">
    <property type="entry name" value="Citrate_synth-like_lrg_a-sub"/>
</dbReference>
<dbReference type="GO" id="GO:0006099">
    <property type="term" value="P:tricarboxylic acid cycle"/>
    <property type="evidence" value="ECO:0007669"/>
    <property type="project" value="UniProtKB-UniPathway"/>
</dbReference>
<protein>
    <recommendedName>
        <fullName evidence="8">Citrate synthase</fullName>
    </recommendedName>
</protein>
<dbReference type="InterPro" id="IPR036969">
    <property type="entry name" value="Citrate_synthase_sf"/>
</dbReference>
<dbReference type="Gene3D" id="1.10.230.10">
    <property type="entry name" value="Cytochrome P450-Terp, domain 2"/>
    <property type="match status" value="1"/>
</dbReference>
<dbReference type="GO" id="GO:0005975">
    <property type="term" value="P:carbohydrate metabolic process"/>
    <property type="evidence" value="ECO:0007669"/>
    <property type="project" value="TreeGrafter"/>
</dbReference>
<dbReference type="PANTHER" id="PTHR11739">
    <property type="entry name" value="CITRATE SYNTHASE"/>
    <property type="match status" value="1"/>
</dbReference>
<sequence>MNEVLKNEVPASAVPKGKKSVALSGVVAGNTAICSVGRNGNDLHYRGYDVIALAEHATFEEVAYLLLYGRLPSLNQLNQYRKKLKTLRGLPVRLRPVLENLPASAHPTDVLRSGCSALGTILPEAQDHNPGGAREIAERLIASFGSMLLYWYHWSHNGRRIETETDDASIAAHFLHLLCGKAPSALHASSLDKSLVLYAEHEFNASTFTARTIAGTGADLYAAVSGAIGALSGPRHGGANEAAFEIQSRYHDPQQAESDICSRLAKREIIIGFGHPLYTIADPRHKVIRAVAQQLCSDGDNQALFDIASRIERVMWEQKRMFPNVDWFSGVVYHMLAVPTPMFTPLFVIARSSGWAAHIIEQRIDGKLIRPSANYVGPEVQEFVSLGERS</sequence>
<dbReference type="AlphaFoldDB" id="A0A011PL32"/>
<evidence type="ECO:0000256" key="3">
    <source>
        <dbReference type="ARBA" id="ARBA00010566"/>
    </source>
</evidence>
<feature type="active site" evidence="9">
    <location>
        <position position="326"/>
    </location>
</feature>
<dbReference type="PANTHER" id="PTHR11739:SF25">
    <property type="entry name" value="CITRATE SYNTHASE-RELATED PROTEIN DDB_G0287281"/>
    <property type="match status" value="1"/>
</dbReference>
<dbReference type="FunFam" id="1.10.230.10:FF:000003">
    <property type="entry name" value="Citrate synthase"/>
    <property type="match status" value="1"/>
</dbReference>
<gene>
    <name evidence="10" type="primary">prpC</name>
    <name evidence="10" type="ORF">AW10_03704</name>
</gene>
<evidence type="ECO:0000256" key="8">
    <source>
        <dbReference type="PIRNR" id="PIRNR001369"/>
    </source>
</evidence>
<feature type="active site" evidence="9">
    <location>
        <position position="275"/>
    </location>
</feature>
<dbReference type="PATRIC" id="fig|1454003.3.peg.3762"/>
<evidence type="ECO:0000256" key="6">
    <source>
        <dbReference type="ARBA" id="ARBA00049052"/>
    </source>
</evidence>
<comment type="catalytic activity">
    <reaction evidence="6">
        <text>propanoyl-CoA + oxaloacetate + H2O = (2S,3S)-2-methylcitrate + CoA + H(+)</text>
        <dbReference type="Rhea" id="RHEA:23780"/>
        <dbReference type="ChEBI" id="CHEBI:15377"/>
        <dbReference type="ChEBI" id="CHEBI:15378"/>
        <dbReference type="ChEBI" id="CHEBI:16452"/>
        <dbReference type="ChEBI" id="CHEBI:57287"/>
        <dbReference type="ChEBI" id="CHEBI:57392"/>
        <dbReference type="ChEBI" id="CHEBI:58853"/>
        <dbReference type="EC" id="2.3.3.5"/>
    </reaction>
</comment>
<dbReference type="PRINTS" id="PR00143">
    <property type="entry name" value="CITRTSNTHASE"/>
</dbReference>
<keyword evidence="10" id="KW-0012">Acyltransferase</keyword>
<dbReference type="GO" id="GO:0019679">
    <property type="term" value="P:propionate metabolic process, methylcitrate cycle"/>
    <property type="evidence" value="ECO:0007669"/>
    <property type="project" value="TreeGrafter"/>
</dbReference>
<dbReference type="InterPro" id="IPR024176">
    <property type="entry name" value="Citrate_synthase_bac-typ"/>
</dbReference>
<proteinExistence type="inferred from homology"/>
<dbReference type="Gene3D" id="1.10.580.10">
    <property type="entry name" value="Citrate Synthase, domain 1"/>
    <property type="match status" value="1"/>
</dbReference>
<dbReference type="SUPFAM" id="SSF48256">
    <property type="entry name" value="Citrate synthase"/>
    <property type="match status" value="1"/>
</dbReference>
<evidence type="ECO:0000256" key="7">
    <source>
        <dbReference type="ARBA" id="ARBA00049288"/>
    </source>
</evidence>
<dbReference type="InterPro" id="IPR002020">
    <property type="entry name" value="Citrate_synthase"/>
</dbReference>
<dbReference type="NCBIfam" id="TIGR01800">
    <property type="entry name" value="cit_synth_II"/>
    <property type="match status" value="1"/>
</dbReference>
<name>A0A011PL32_9PROT</name>
<dbReference type="InterPro" id="IPR016143">
    <property type="entry name" value="Citrate_synth-like_sm_a-sub"/>
</dbReference>
<comment type="catalytic activity">
    <reaction evidence="7">
        <text>oxaloacetate + acetyl-CoA + H2O = citrate + CoA + H(+)</text>
        <dbReference type="Rhea" id="RHEA:16845"/>
        <dbReference type="ChEBI" id="CHEBI:15377"/>
        <dbReference type="ChEBI" id="CHEBI:15378"/>
        <dbReference type="ChEBI" id="CHEBI:16452"/>
        <dbReference type="ChEBI" id="CHEBI:16947"/>
        <dbReference type="ChEBI" id="CHEBI:57287"/>
        <dbReference type="ChEBI" id="CHEBI:57288"/>
        <dbReference type="EC" id="2.3.3.16"/>
    </reaction>
</comment>
<organism evidence="10 11">
    <name type="scientific">Candidatus Accumulibacter appositus</name>
    <dbReference type="NCBI Taxonomy" id="1454003"/>
    <lineage>
        <taxon>Bacteria</taxon>
        <taxon>Pseudomonadati</taxon>
        <taxon>Pseudomonadota</taxon>
        <taxon>Betaproteobacteria</taxon>
        <taxon>Candidatus Accumulibacter</taxon>
    </lineage>
</organism>
<dbReference type="Pfam" id="PF00285">
    <property type="entry name" value="Citrate_synt"/>
    <property type="match status" value="1"/>
</dbReference>
<dbReference type="Proteomes" id="UP000021816">
    <property type="component" value="Unassembled WGS sequence"/>
</dbReference>
<dbReference type="GO" id="GO:0036440">
    <property type="term" value="F:citrate synthase activity"/>
    <property type="evidence" value="ECO:0007669"/>
    <property type="project" value="UniProtKB-EC"/>
</dbReference>
<comment type="caution">
    <text evidence="10">The sequence shown here is derived from an EMBL/GenBank/DDBJ whole genome shotgun (WGS) entry which is preliminary data.</text>
</comment>
<dbReference type="UniPathway" id="UPA00223">
    <property type="reaction ID" value="UER00717"/>
</dbReference>
<comment type="pathway">
    <text evidence="2">Organic acid metabolism; propanoate degradation.</text>
</comment>